<evidence type="ECO:0000256" key="3">
    <source>
        <dbReference type="ARBA" id="ARBA00022748"/>
    </source>
</evidence>
<feature type="domain" description="Cytochrome c-type biogenesis protein H TPR" evidence="6">
    <location>
        <begin position="161"/>
        <end position="284"/>
    </location>
</feature>
<dbReference type="STRING" id="762967.HMPREF9440_01270"/>
<dbReference type="EMBL" id="AFBQ01000175">
    <property type="protein sequence ID" value="EHY31357.1"/>
    <property type="molecule type" value="Genomic_DNA"/>
</dbReference>
<protein>
    <submittedName>
        <fullName evidence="7">Cytochrome c-type biogenesis protein CcmI</fullName>
    </submittedName>
</protein>
<dbReference type="GO" id="GO:0017004">
    <property type="term" value="P:cytochrome complex assembly"/>
    <property type="evidence" value="ECO:0007669"/>
    <property type="project" value="UniProtKB-KW"/>
</dbReference>
<sequence length="309" mass="33650">MNPWLFPDPAMTSYAMLYGLMGLMLLIAIAMIVPTLLKTDDLKDHEAETIYRGLLKEALREEKLRLDEELNRGSLSTALHAELMDDLARRSVEENRRASAGGDPLATEKKPMRTPMAAITAGVVALLVGLSVGIYSLNGAPELMRLSQDQKVLEGTASTEAIETYLGDNPKDGRAWVLLARRKAEGGDFVAASDAYRRARQVNAKVAGDPSVSLEFGAALLSTESPAHFREAKDVLSAALAQDPENLQLVELTAIAAMQTSDWDLALTNLRVILRHMSPDRPEYVRYEATVRELERRAAADGAAPAPAP</sequence>
<dbReference type="InterPro" id="IPR017560">
    <property type="entry name" value="Cyt_c_biogenesis_CcmI"/>
</dbReference>
<dbReference type="NCBIfam" id="TIGR03142">
    <property type="entry name" value="cytochro_ccmI"/>
    <property type="match status" value="1"/>
</dbReference>
<organism evidence="7 8">
    <name type="scientific">Sutterella parvirubra YIT 11816</name>
    <dbReference type="NCBI Taxonomy" id="762967"/>
    <lineage>
        <taxon>Bacteria</taxon>
        <taxon>Pseudomonadati</taxon>
        <taxon>Pseudomonadota</taxon>
        <taxon>Betaproteobacteria</taxon>
        <taxon>Burkholderiales</taxon>
        <taxon>Sutterellaceae</taxon>
        <taxon>Sutterella</taxon>
    </lineage>
</organism>
<evidence type="ECO:0000256" key="4">
    <source>
        <dbReference type="ARBA" id="ARBA00022803"/>
    </source>
</evidence>
<dbReference type="InterPro" id="IPR056413">
    <property type="entry name" value="TPR_CcmH_CycH"/>
</dbReference>
<dbReference type="PANTHER" id="PTHR47870">
    <property type="entry name" value="CYTOCHROME C-TYPE BIOGENESIS PROTEIN CCMH"/>
    <property type="match status" value="1"/>
</dbReference>
<dbReference type="HOGENOM" id="CLU_911924_0_0_4"/>
<keyword evidence="5" id="KW-0812">Transmembrane</keyword>
<dbReference type="InterPro" id="IPR051263">
    <property type="entry name" value="C-type_cytochrome_biogenesis"/>
</dbReference>
<evidence type="ECO:0000256" key="5">
    <source>
        <dbReference type="SAM" id="Phobius"/>
    </source>
</evidence>
<evidence type="ECO:0000313" key="7">
    <source>
        <dbReference type="EMBL" id="EHY31357.1"/>
    </source>
</evidence>
<accession>H3KEV5</accession>
<dbReference type="Proteomes" id="UP000004956">
    <property type="component" value="Unassembled WGS sequence"/>
</dbReference>
<reference evidence="7 8" key="1">
    <citation type="submission" date="2011-11" db="EMBL/GenBank/DDBJ databases">
        <authorList>
            <person name="Weinstock G."/>
            <person name="Sodergren E."/>
            <person name="Clifton S."/>
            <person name="Fulton L."/>
            <person name="Fulton B."/>
            <person name="Courtney L."/>
            <person name="Fronick C."/>
            <person name="Harrison M."/>
            <person name="Strong C."/>
            <person name="Farmer C."/>
            <person name="Delahaunty K."/>
            <person name="Markovic C."/>
            <person name="Hall O."/>
            <person name="Minx P."/>
            <person name="Tomlinson C."/>
            <person name="Mitreva M."/>
            <person name="Hou S."/>
            <person name="Chen J."/>
            <person name="Wollam A."/>
            <person name="Pepin K.H."/>
            <person name="Johnson M."/>
            <person name="Bhonagiri V."/>
            <person name="Zhang X."/>
            <person name="Suruliraj S."/>
            <person name="Warren W."/>
            <person name="Chinwalla A."/>
            <person name="Mardis E.R."/>
            <person name="Wilson R.K."/>
        </authorList>
    </citation>
    <scope>NUCLEOTIDE SEQUENCE [LARGE SCALE GENOMIC DNA]</scope>
    <source>
        <strain evidence="7 8">YIT 11816</strain>
    </source>
</reference>
<dbReference type="Pfam" id="PF23914">
    <property type="entry name" value="TPR_CcmH_CycH"/>
    <property type="match status" value="1"/>
</dbReference>
<keyword evidence="5" id="KW-0472">Membrane</keyword>
<keyword evidence="5" id="KW-1133">Transmembrane helix</keyword>
<dbReference type="InterPro" id="IPR011990">
    <property type="entry name" value="TPR-like_helical_dom_sf"/>
</dbReference>
<evidence type="ECO:0000256" key="2">
    <source>
        <dbReference type="ARBA" id="ARBA00022737"/>
    </source>
</evidence>
<comment type="caution">
    <text evidence="7">The sequence shown here is derived from an EMBL/GenBank/DDBJ whole genome shotgun (WGS) entry which is preliminary data.</text>
</comment>
<dbReference type="GO" id="GO:0030313">
    <property type="term" value="C:cell envelope"/>
    <property type="evidence" value="ECO:0007669"/>
    <property type="project" value="UniProtKB-SubCell"/>
</dbReference>
<evidence type="ECO:0000259" key="6">
    <source>
        <dbReference type="Pfam" id="PF23914"/>
    </source>
</evidence>
<gene>
    <name evidence="7" type="ORF">HMPREF9440_01270</name>
</gene>
<evidence type="ECO:0000313" key="8">
    <source>
        <dbReference type="Proteomes" id="UP000004956"/>
    </source>
</evidence>
<dbReference type="PATRIC" id="fig|762967.3.peg.1002"/>
<feature type="transmembrane region" description="Helical" evidence="5">
    <location>
        <begin position="116"/>
        <end position="137"/>
    </location>
</feature>
<evidence type="ECO:0000256" key="1">
    <source>
        <dbReference type="ARBA" id="ARBA00004196"/>
    </source>
</evidence>
<keyword evidence="2" id="KW-0677">Repeat</keyword>
<keyword evidence="8" id="KW-1185">Reference proteome</keyword>
<proteinExistence type="predicted"/>
<keyword evidence="3" id="KW-0201">Cytochrome c-type biogenesis</keyword>
<dbReference type="PANTHER" id="PTHR47870:SF1">
    <property type="entry name" value="CYTOCHROME C-TYPE BIOGENESIS PROTEIN CCMH"/>
    <property type="match status" value="1"/>
</dbReference>
<keyword evidence="4" id="KW-0802">TPR repeat</keyword>
<dbReference type="SUPFAM" id="SSF48452">
    <property type="entry name" value="TPR-like"/>
    <property type="match status" value="1"/>
</dbReference>
<feature type="transmembrane region" description="Helical" evidence="5">
    <location>
        <begin position="15"/>
        <end position="37"/>
    </location>
</feature>
<dbReference type="Gene3D" id="1.25.40.10">
    <property type="entry name" value="Tetratricopeptide repeat domain"/>
    <property type="match status" value="1"/>
</dbReference>
<name>H3KEV5_9BURK</name>
<comment type="subcellular location">
    <subcellularLocation>
        <location evidence="1">Cell envelope</location>
    </subcellularLocation>
</comment>
<dbReference type="AlphaFoldDB" id="H3KEV5"/>